<keyword evidence="1" id="KW-0732">Signal</keyword>
<evidence type="ECO:0000313" key="3">
    <source>
        <dbReference type="Proteomes" id="UP000557566"/>
    </source>
</evidence>
<name>A0A8H4PRQ5_9HYPO</name>
<feature type="signal peptide" evidence="1">
    <location>
        <begin position="1"/>
        <end position="16"/>
    </location>
</feature>
<evidence type="ECO:0008006" key="4">
    <source>
        <dbReference type="Google" id="ProtNLM"/>
    </source>
</evidence>
<dbReference type="AlphaFoldDB" id="A0A8H4PRQ5"/>
<comment type="caution">
    <text evidence="2">The sequence shown here is derived from an EMBL/GenBank/DDBJ whole genome shotgun (WGS) entry which is preliminary data.</text>
</comment>
<reference evidence="2 3" key="1">
    <citation type="journal article" date="2020" name="Genome Biol. Evol.">
        <title>A new high-quality draft genome assembly of the Chinese cordyceps Ophiocordyceps sinensis.</title>
        <authorList>
            <person name="Shu R."/>
            <person name="Zhang J."/>
            <person name="Meng Q."/>
            <person name="Zhang H."/>
            <person name="Zhou G."/>
            <person name="Li M."/>
            <person name="Wu P."/>
            <person name="Zhao Y."/>
            <person name="Chen C."/>
            <person name="Qin Q."/>
        </authorList>
    </citation>
    <scope>NUCLEOTIDE SEQUENCE [LARGE SCALE GENOMIC DNA]</scope>
    <source>
        <strain evidence="2 3">IOZ07</strain>
    </source>
</reference>
<feature type="chain" id="PRO_5034741792" description="Secreted protein" evidence="1">
    <location>
        <begin position="17"/>
        <end position="104"/>
    </location>
</feature>
<proteinExistence type="predicted"/>
<accession>A0A8H4PRQ5</accession>
<protein>
    <recommendedName>
        <fullName evidence="4">Secreted protein</fullName>
    </recommendedName>
</protein>
<sequence length="104" mass="11663">MRKCASTRAPAQMSLALVLRLSSVRQLSQCPSIPHGAVQSPSMSVRPATQPEASIIAWWSPPRIAETDRHLSRRINSEPPFYLFAIKAKETFLRVVLVVIYHPL</sequence>
<gene>
    <name evidence="2" type="ORF">G6O67_005432</name>
</gene>
<dbReference type="EMBL" id="JAAVMX010000005">
    <property type="protein sequence ID" value="KAF4509131.1"/>
    <property type="molecule type" value="Genomic_DNA"/>
</dbReference>
<keyword evidence="3" id="KW-1185">Reference proteome</keyword>
<evidence type="ECO:0000256" key="1">
    <source>
        <dbReference type="SAM" id="SignalP"/>
    </source>
</evidence>
<organism evidence="2 3">
    <name type="scientific">Ophiocordyceps sinensis</name>
    <dbReference type="NCBI Taxonomy" id="72228"/>
    <lineage>
        <taxon>Eukaryota</taxon>
        <taxon>Fungi</taxon>
        <taxon>Dikarya</taxon>
        <taxon>Ascomycota</taxon>
        <taxon>Pezizomycotina</taxon>
        <taxon>Sordariomycetes</taxon>
        <taxon>Hypocreomycetidae</taxon>
        <taxon>Hypocreales</taxon>
        <taxon>Ophiocordycipitaceae</taxon>
        <taxon>Ophiocordyceps</taxon>
    </lineage>
</organism>
<evidence type="ECO:0000313" key="2">
    <source>
        <dbReference type="EMBL" id="KAF4509131.1"/>
    </source>
</evidence>
<dbReference type="Proteomes" id="UP000557566">
    <property type="component" value="Unassembled WGS sequence"/>
</dbReference>